<dbReference type="EMBL" id="JADFUA010000003">
    <property type="protein sequence ID" value="MBE9609185.1"/>
    <property type="molecule type" value="Genomic_DNA"/>
</dbReference>
<comment type="function">
    <text evidence="5">Part of the twin-arginine translocation (Tat) system that transports large folded proteins containing a characteristic twin-arginine motif in their signal peptide across membranes. Together with TatB, TatC is part of a receptor directly interacting with Tat signal peptides.</text>
</comment>
<dbReference type="PANTHER" id="PTHR30371:SF0">
    <property type="entry name" value="SEC-INDEPENDENT PROTEIN TRANSLOCASE PROTEIN TATC, CHLOROPLASTIC-RELATED"/>
    <property type="match status" value="1"/>
</dbReference>
<comment type="subunit">
    <text evidence="5">The Tat system comprises two distinct complexes: a TatABC complex, containing multiple copies of TatA, TatB and TatC subunits, and a separate TatA complex, containing only TatA subunits. Substrates initially bind to the TatABC complex, which probably triggers association of the separate TatA complex to form the active translocon.</text>
</comment>
<dbReference type="NCBIfam" id="TIGR00945">
    <property type="entry name" value="tatC"/>
    <property type="match status" value="1"/>
</dbReference>
<keyword evidence="5" id="KW-0813">Transport</keyword>
<dbReference type="InterPro" id="IPR002033">
    <property type="entry name" value="TatC"/>
</dbReference>
<comment type="similarity">
    <text evidence="5">Belongs to the TatC family.</text>
</comment>
<name>A0A8J7FZH4_9NEIS</name>
<keyword evidence="5" id="KW-1003">Cell membrane</keyword>
<gene>
    <name evidence="5 6" type="primary">tatC</name>
    <name evidence="6" type="ORF">INR99_07475</name>
</gene>
<keyword evidence="3 5" id="KW-1133">Transmembrane helix</keyword>
<proteinExistence type="inferred from homology"/>
<keyword evidence="4 5" id="KW-0472">Membrane</keyword>
<evidence type="ECO:0000313" key="6">
    <source>
        <dbReference type="EMBL" id="MBE9609185.1"/>
    </source>
</evidence>
<feature type="transmembrane region" description="Helical" evidence="5">
    <location>
        <begin position="59"/>
        <end position="85"/>
    </location>
</feature>
<keyword evidence="5" id="KW-0653">Protein transport</keyword>
<evidence type="ECO:0000256" key="5">
    <source>
        <dbReference type="HAMAP-Rule" id="MF_00902"/>
    </source>
</evidence>
<evidence type="ECO:0000256" key="4">
    <source>
        <dbReference type="ARBA" id="ARBA00023136"/>
    </source>
</evidence>
<keyword evidence="2 5" id="KW-0812">Transmembrane</keyword>
<evidence type="ECO:0000256" key="1">
    <source>
        <dbReference type="ARBA" id="ARBA00004141"/>
    </source>
</evidence>
<feature type="transmembrane region" description="Helical" evidence="5">
    <location>
        <begin position="21"/>
        <end position="39"/>
    </location>
</feature>
<dbReference type="GO" id="GO:0009977">
    <property type="term" value="F:proton motive force dependent protein transmembrane transporter activity"/>
    <property type="evidence" value="ECO:0007669"/>
    <property type="project" value="TreeGrafter"/>
</dbReference>
<dbReference type="PRINTS" id="PR01840">
    <property type="entry name" value="TATCFAMILY"/>
</dbReference>
<dbReference type="Proteomes" id="UP000604481">
    <property type="component" value="Unassembled WGS sequence"/>
</dbReference>
<feature type="transmembrane region" description="Helical" evidence="5">
    <location>
        <begin position="157"/>
        <end position="183"/>
    </location>
</feature>
<dbReference type="PANTHER" id="PTHR30371">
    <property type="entry name" value="SEC-INDEPENDENT PROTEIN TRANSLOCASE PROTEIN TATC"/>
    <property type="match status" value="1"/>
</dbReference>
<dbReference type="Pfam" id="PF00902">
    <property type="entry name" value="TatC"/>
    <property type="match status" value="1"/>
</dbReference>
<sequence>MENQATTQTLLAHLLELRTRVVRGTVVFLLAFVLCFAVKDQLYNFLAAPLTHVLPNQKLVSFGIAAPFLVQVKIAAVAALILSLPHTLYQIWAFVAPGLYEHEKRFVLPLVLSSTLLFLLGMAFAYFFVFGVVFKFIASVVPDSMQWLPDTSEYLDFILGMFLAFGFTFEVPVAVVLLTHMGLVSVEKLRESRPYVIVGAFVVAAVVTPPDVLSQCLLAIPLWLLFEAGILVASWLRPAQSTSTEPPALTEDER</sequence>
<evidence type="ECO:0000256" key="2">
    <source>
        <dbReference type="ARBA" id="ARBA00022692"/>
    </source>
</evidence>
<comment type="subcellular location">
    <subcellularLocation>
        <location evidence="5">Cell membrane</location>
        <topology evidence="5">Multi-pass membrane protein</topology>
    </subcellularLocation>
    <subcellularLocation>
        <location evidence="1">Membrane</location>
        <topology evidence="1">Multi-pass membrane protein</topology>
    </subcellularLocation>
</comment>
<reference evidence="6 7" key="1">
    <citation type="submission" date="2020-10" db="EMBL/GenBank/DDBJ databases">
        <title>The genome sequence of Chitinilyticum litopenaei 4Y14.</title>
        <authorList>
            <person name="Liu Y."/>
        </authorList>
    </citation>
    <scope>NUCLEOTIDE SEQUENCE [LARGE SCALE GENOMIC DNA]</scope>
    <source>
        <strain evidence="6 7">4Y14</strain>
    </source>
</reference>
<dbReference type="GO" id="GO:0065002">
    <property type="term" value="P:intracellular protein transmembrane transport"/>
    <property type="evidence" value="ECO:0007669"/>
    <property type="project" value="TreeGrafter"/>
</dbReference>
<evidence type="ECO:0000313" key="7">
    <source>
        <dbReference type="Proteomes" id="UP000604481"/>
    </source>
</evidence>
<dbReference type="GO" id="GO:0043953">
    <property type="term" value="P:protein transport by the Tat complex"/>
    <property type="evidence" value="ECO:0007669"/>
    <property type="project" value="UniProtKB-UniRule"/>
</dbReference>
<organism evidence="6 7">
    <name type="scientific">Chitinilyticum piscinae</name>
    <dbReference type="NCBI Taxonomy" id="2866724"/>
    <lineage>
        <taxon>Bacteria</taxon>
        <taxon>Pseudomonadati</taxon>
        <taxon>Pseudomonadota</taxon>
        <taxon>Betaproteobacteria</taxon>
        <taxon>Neisseriales</taxon>
        <taxon>Chitinibacteraceae</taxon>
        <taxon>Chitinilyticum</taxon>
    </lineage>
</organism>
<feature type="transmembrane region" description="Helical" evidence="5">
    <location>
        <begin position="195"/>
        <end position="212"/>
    </location>
</feature>
<accession>A0A8J7FZH4</accession>
<keyword evidence="7" id="KW-1185">Reference proteome</keyword>
<dbReference type="HAMAP" id="MF_00902">
    <property type="entry name" value="TatC"/>
    <property type="match status" value="1"/>
</dbReference>
<keyword evidence="5" id="KW-0811">Translocation</keyword>
<dbReference type="AlphaFoldDB" id="A0A8J7FZH4"/>
<dbReference type="RefSeq" id="WP_194115699.1">
    <property type="nucleotide sequence ID" value="NZ_JADFUA010000003.1"/>
</dbReference>
<comment type="caution">
    <text evidence="6">The sequence shown here is derived from an EMBL/GenBank/DDBJ whole genome shotgun (WGS) entry which is preliminary data.</text>
</comment>
<dbReference type="GO" id="GO:0033281">
    <property type="term" value="C:TAT protein transport complex"/>
    <property type="evidence" value="ECO:0007669"/>
    <property type="project" value="UniProtKB-UniRule"/>
</dbReference>
<feature type="transmembrane region" description="Helical" evidence="5">
    <location>
        <begin position="106"/>
        <end position="137"/>
    </location>
</feature>
<feature type="transmembrane region" description="Helical" evidence="5">
    <location>
        <begin position="218"/>
        <end position="236"/>
    </location>
</feature>
<evidence type="ECO:0000256" key="3">
    <source>
        <dbReference type="ARBA" id="ARBA00022989"/>
    </source>
</evidence>
<protein>
    <recommendedName>
        <fullName evidence="5">Sec-independent protein translocase protein TatC</fullName>
    </recommendedName>
</protein>